<dbReference type="OrthoDB" id="1437285at2"/>
<keyword evidence="4" id="KW-1185">Reference proteome</keyword>
<reference evidence="3 4" key="1">
    <citation type="journal article" date="2009" name="PLoS ONE">
        <title>Genome analysis of the anaerobic thermohalophilic bacterium Halothermothrix orenii.</title>
        <authorList>
            <person name="Mavromatis K."/>
            <person name="Ivanova N."/>
            <person name="Anderson I."/>
            <person name="Lykidis A."/>
            <person name="Hooper S.D."/>
            <person name="Sun H."/>
            <person name="Kunin V."/>
            <person name="Lapidus A."/>
            <person name="Hugenholtz P."/>
            <person name="Patel B."/>
            <person name="Kyrpides N.C."/>
        </authorList>
    </citation>
    <scope>NUCLEOTIDE SEQUENCE [LARGE SCALE GENOMIC DNA]</scope>
    <source>
        <strain evidence="4">H 168 / OCM 544 / DSM 9562</strain>
    </source>
</reference>
<protein>
    <submittedName>
        <fullName evidence="3">Abortive infection protein</fullName>
    </submittedName>
</protein>
<evidence type="ECO:0000256" key="1">
    <source>
        <dbReference type="SAM" id="Phobius"/>
    </source>
</evidence>
<dbReference type="AlphaFoldDB" id="B8D038"/>
<dbReference type="HOGENOM" id="CLU_115794_0_0_9"/>
<sequence length="207" mass="23621">MQTFIFKYLMNAIFQLILFSLLPLVFYIITRRTIKGFLAYIGLKKVAYIKSFKKIILLFLAAYSFNLITITIIYLKGELAKINAIGSSFSDDDLGMIFLILSVLIYSFIQTGLSEEIFFRGFLAKRLISKTGYFYGNLIQAITFGSIHYFSLNGASTKVRILEMITATIMGYFYCYINERKTNGSIVIGWIFHAITNTATVIIFLVL</sequence>
<keyword evidence="1" id="KW-1133">Transmembrane helix</keyword>
<keyword evidence="1" id="KW-0472">Membrane</keyword>
<feature type="transmembrane region" description="Helical" evidence="1">
    <location>
        <begin position="157"/>
        <end position="175"/>
    </location>
</feature>
<evidence type="ECO:0000313" key="4">
    <source>
        <dbReference type="Proteomes" id="UP000000719"/>
    </source>
</evidence>
<proteinExistence type="predicted"/>
<dbReference type="STRING" id="373903.Hore_00300"/>
<dbReference type="Proteomes" id="UP000000719">
    <property type="component" value="Chromosome"/>
</dbReference>
<feature type="transmembrane region" description="Helical" evidence="1">
    <location>
        <begin position="95"/>
        <end position="113"/>
    </location>
</feature>
<dbReference type="GO" id="GO:0080120">
    <property type="term" value="P:CAAX-box protein maturation"/>
    <property type="evidence" value="ECO:0007669"/>
    <property type="project" value="UniProtKB-ARBA"/>
</dbReference>
<dbReference type="KEGG" id="hor:Hore_00300"/>
<evidence type="ECO:0000313" key="3">
    <source>
        <dbReference type="EMBL" id="ACL68792.1"/>
    </source>
</evidence>
<dbReference type="RefSeq" id="WP_012634991.1">
    <property type="nucleotide sequence ID" value="NC_011899.1"/>
</dbReference>
<name>B8D038_HALOH</name>
<feature type="transmembrane region" description="Helical" evidence="1">
    <location>
        <begin position="187"/>
        <end position="206"/>
    </location>
</feature>
<gene>
    <name evidence="3" type="ordered locus">Hore_00300</name>
</gene>
<organism evidence="3 4">
    <name type="scientific">Halothermothrix orenii (strain H 168 / OCM 544 / DSM 9562)</name>
    <dbReference type="NCBI Taxonomy" id="373903"/>
    <lineage>
        <taxon>Bacteria</taxon>
        <taxon>Bacillati</taxon>
        <taxon>Bacillota</taxon>
        <taxon>Clostridia</taxon>
        <taxon>Halanaerobiales</taxon>
        <taxon>Halothermotrichaceae</taxon>
        <taxon>Halothermothrix</taxon>
    </lineage>
</organism>
<accession>B8D038</accession>
<dbReference type="Pfam" id="PF02517">
    <property type="entry name" value="Rce1-like"/>
    <property type="match status" value="1"/>
</dbReference>
<keyword evidence="1" id="KW-0812">Transmembrane</keyword>
<dbReference type="InterPro" id="IPR003675">
    <property type="entry name" value="Rce1/LyrA-like_dom"/>
</dbReference>
<feature type="transmembrane region" description="Helical" evidence="1">
    <location>
        <begin position="133"/>
        <end position="151"/>
    </location>
</feature>
<evidence type="ECO:0000259" key="2">
    <source>
        <dbReference type="Pfam" id="PF02517"/>
    </source>
</evidence>
<dbReference type="eggNOG" id="COG1266">
    <property type="taxonomic scope" value="Bacteria"/>
</dbReference>
<dbReference type="EMBL" id="CP001098">
    <property type="protein sequence ID" value="ACL68792.1"/>
    <property type="molecule type" value="Genomic_DNA"/>
</dbReference>
<feature type="domain" description="CAAX prenyl protease 2/Lysostaphin resistance protein A-like" evidence="2">
    <location>
        <begin position="100"/>
        <end position="198"/>
    </location>
</feature>
<feature type="transmembrane region" description="Helical" evidence="1">
    <location>
        <begin position="12"/>
        <end position="34"/>
    </location>
</feature>
<feature type="transmembrane region" description="Helical" evidence="1">
    <location>
        <begin position="55"/>
        <end position="75"/>
    </location>
</feature>
<dbReference type="GO" id="GO:0004175">
    <property type="term" value="F:endopeptidase activity"/>
    <property type="evidence" value="ECO:0007669"/>
    <property type="project" value="UniProtKB-ARBA"/>
</dbReference>